<gene>
    <name evidence="1" type="ordered locus">RB12065</name>
</gene>
<keyword evidence="2" id="KW-1185">Reference proteome</keyword>
<dbReference type="EMBL" id="BX294154">
    <property type="protein sequence ID" value="CAD77374.1"/>
    <property type="molecule type" value="Genomic_DNA"/>
</dbReference>
<sequence length="171" mass="19508">MPRVFVLSAVTMPVKRCTSRAEDEQNCIGYVTTSVPRPDHQHCHPVDRAKIQSPEGAQCFGCIDQMRQNGQEAARSSDRIKMTLGSLRTRVLRPRNENRSRKQPCFRDQVPLPHDPLNFESRYEDGFVFIASISKECVPNGWMNHHARIRSPSVPSLCSVHLSTKCFNCER</sequence>
<proteinExistence type="predicted"/>
<dbReference type="HOGENOM" id="CLU_1561671_0_0_0"/>
<evidence type="ECO:0000313" key="1">
    <source>
        <dbReference type="EMBL" id="CAD77374.1"/>
    </source>
</evidence>
<dbReference type="KEGG" id="rba:RB12065"/>
<dbReference type="STRING" id="243090.RB12065"/>
<organism evidence="1 2">
    <name type="scientific">Rhodopirellula baltica (strain DSM 10527 / NCIMB 13988 / SH1)</name>
    <dbReference type="NCBI Taxonomy" id="243090"/>
    <lineage>
        <taxon>Bacteria</taxon>
        <taxon>Pseudomonadati</taxon>
        <taxon>Planctomycetota</taxon>
        <taxon>Planctomycetia</taxon>
        <taxon>Pirellulales</taxon>
        <taxon>Pirellulaceae</taxon>
        <taxon>Rhodopirellula</taxon>
    </lineage>
</organism>
<name>Q7UJ84_RHOBA</name>
<evidence type="ECO:0000313" key="2">
    <source>
        <dbReference type="Proteomes" id="UP000001025"/>
    </source>
</evidence>
<dbReference type="EnsemblBacteria" id="CAD77374">
    <property type="protein sequence ID" value="CAD77374"/>
    <property type="gene ID" value="RB12065"/>
</dbReference>
<reference evidence="1 2" key="1">
    <citation type="journal article" date="2003" name="Proc. Natl. Acad. Sci. U.S.A.">
        <title>Complete genome sequence of the marine planctomycete Pirellula sp. strain 1.</title>
        <authorList>
            <person name="Gloeckner F.O."/>
            <person name="Kube M."/>
            <person name="Bauer M."/>
            <person name="Teeling H."/>
            <person name="Lombardot T."/>
            <person name="Ludwig W."/>
            <person name="Gade D."/>
            <person name="Beck A."/>
            <person name="Borzym K."/>
            <person name="Heitmann K."/>
            <person name="Rabus R."/>
            <person name="Schlesner H."/>
            <person name="Amann R."/>
            <person name="Reinhardt R."/>
        </authorList>
    </citation>
    <scope>NUCLEOTIDE SEQUENCE [LARGE SCALE GENOMIC DNA]</scope>
    <source>
        <strain evidence="2">DSM 10527 / NCIMB 13988 / SH1</strain>
    </source>
</reference>
<protein>
    <submittedName>
        <fullName evidence="1">Uncharacterized protein</fullName>
    </submittedName>
</protein>
<dbReference type="AlphaFoldDB" id="Q7UJ84"/>
<accession>Q7UJ84</accession>
<dbReference type="InParanoid" id="Q7UJ84"/>
<dbReference type="Proteomes" id="UP000001025">
    <property type="component" value="Chromosome"/>
</dbReference>